<gene>
    <name evidence="1" type="ORF">KUDE01_023468</name>
</gene>
<organism evidence="1 2">
    <name type="scientific">Dissostichus eleginoides</name>
    <name type="common">Patagonian toothfish</name>
    <name type="synonym">Dissostichus amissus</name>
    <dbReference type="NCBI Taxonomy" id="100907"/>
    <lineage>
        <taxon>Eukaryota</taxon>
        <taxon>Metazoa</taxon>
        <taxon>Chordata</taxon>
        <taxon>Craniata</taxon>
        <taxon>Vertebrata</taxon>
        <taxon>Euteleostomi</taxon>
        <taxon>Actinopterygii</taxon>
        <taxon>Neopterygii</taxon>
        <taxon>Teleostei</taxon>
        <taxon>Neoteleostei</taxon>
        <taxon>Acanthomorphata</taxon>
        <taxon>Eupercaria</taxon>
        <taxon>Perciformes</taxon>
        <taxon>Notothenioidei</taxon>
        <taxon>Nototheniidae</taxon>
        <taxon>Dissostichus</taxon>
    </lineage>
</organism>
<sequence>MSGNKKWKTTFKTVVSYNFFEMCVHVCVYSCMCVLAAREELPDSDPEDSSEELMEVVCLESDLKDGQ</sequence>
<evidence type="ECO:0000313" key="1">
    <source>
        <dbReference type="EMBL" id="KAK1882688.1"/>
    </source>
</evidence>
<accession>A0AAD9BHB5</accession>
<keyword evidence="1" id="KW-0675">Receptor</keyword>
<name>A0AAD9BHB5_DISEL</name>
<protein>
    <submittedName>
        <fullName evidence="1">Transient receptor potential cation channel subfamily V member 1</fullName>
    </submittedName>
</protein>
<dbReference type="EMBL" id="JASDAP010000023">
    <property type="protein sequence ID" value="KAK1882688.1"/>
    <property type="molecule type" value="Genomic_DNA"/>
</dbReference>
<keyword evidence="2" id="KW-1185">Reference proteome</keyword>
<comment type="caution">
    <text evidence="1">The sequence shown here is derived from an EMBL/GenBank/DDBJ whole genome shotgun (WGS) entry which is preliminary data.</text>
</comment>
<reference evidence="1" key="1">
    <citation type="submission" date="2023-04" db="EMBL/GenBank/DDBJ databases">
        <title>Chromosome-level genome of Chaenocephalus aceratus.</title>
        <authorList>
            <person name="Park H."/>
        </authorList>
    </citation>
    <scope>NUCLEOTIDE SEQUENCE</scope>
    <source>
        <strain evidence="1">DE</strain>
        <tissue evidence="1">Muscle</tissue>
    </source>
</reference>
<dbReference type="Proteomes" id="UP001228049">
    <property type="component" value="Unassembled WGS sequence"/>
</dbReference>
<evidence type="ECO:0000313" key="2">
    <source>
        <dbReference type="Proteomes" id="UP001228049"/>
    </source>
</evidence>
<proteinExistence type="predicted"/>
<dbReference type="AlphaFoldDB" id="A0AAD9BHB5"/>